<evidence type="ECO:0000259" key="2">
    <source>
        <dbReference type="Pfam" id="PF14659"/>
    </source>
</evidence>
<dbReference type="AlphaFoldDB" id="A0A1H3S4Y1"/>
<dbReference type="InterPro" id="IPR011010">
    <property type="entry name" value="DNA_brk_join_enz"/>
</dbReference>
<name>A0A1H3S4Y1_9PSEU</name>
<dbReference type="Gene3D" id="1.10.150.130">
    <property type="match status" value="1"/>
</dbReference>
<dbReference type="SUPFAM" id="SSF56349">
    <property type="entry name" value="DNA breaking-rejoining enzymes"/>
    <property type="match status" value="1"/>
</dbReference>
<dbReference type="Pfam" id="PF14659">
    <property type="entry name" value="Phage_int_SAM_3"/>
    <property type="match status" value="1"/>
</dbReference>
<evidence type="ECO:0000313" key="4">
    <source>
        <dbReference type="Proteomes" id="UP000199515"/>
    </source>
</evidence>
<dbReference type="InterPro" id="IPR004107">
    <property type="entry name" value="Integrase_SAM-like_N"/>
</dbReference>
<dbReference type="EMBL" id="FNON01000012">
    <property type="protein sequence ID" value="SDZ32551.1"/>
    <property type="molecule type" value="Genomic_DNA"/>
</dbReference>
<accession>A0A1H3S4Y1</accession>
<gene>
    <name evidence="3" type="ORF">SAMN05421504_112206</name>
</gene>
<proteinExistence type="predicted"/>
<protein>
    <submittedName>
        <fullName evidence="3">Phage integrase, N-terminal SAM-like domain</fullName>
    </submittedName>
</protein>
<dbReference type="STRING" id="589385.SAMN05421504_112206"/>
<evidence type="ECO:0000313" key="3">
    <source>
        <dbReference type="EMBL" id="SDZ32551.1"/>
    </source>
</evidence>
<feature type="domain" description="Integrase SAM-like N-terminal" evidence="2">
    <location>
        <begin position="76"/>
        <end position="129"/>
    </location>
</feature>
<keyword evidence="4" id="KW-1185">Reference proteome</keyword>
<organism evidence="3 4">
    <name type="scientific">Amycolatopsis xylanica</name>
    <dbReference type="NCBI Taxonomy" id="589385"/>
    <lineage>
        <taxon>Bacteria</taxon>
        <taxon>Bacillati</taxon>
        <taxon>Actinomycetota</taxon>
        <taxon>Actinomycetes</taxon>
        <taxon>Pseudonocardiales</taxon>
        <taxon>Pseudonocardiaceae</taxon>
        <taxon>Amycolatopsis</taxon>
    </lineage>
</organism>
<dbReference type="GO" id="GO:0015074">
    <property type="term" value="P:DNA integration"/>
    <property type="evidence" value="ECO:0007669"/>
    <property type="project" value="InterPro"/>
</dbReference>
<dbReference type="Proteomes" id="UP000199515">
    <property type="component" value="Unassembled WGS sequence"/>
</dbReference>
<sequence>MAGQRGAGRKRGNIEERGGALRVRLYAGIDPVTSKQVYLRATIDGTGDKSWRTAEDKLAEFRTQVLKQRSAGSSVTLSYALDEWLRVSELEESTRNSYEGYIARTIVPALGHRPVKKIDARMLESLYTELRRCRVRCDGKPFIEKHKSAVEDHDCKAVGCKAHACRPMAASTVRQIHGHSERHAGHG</sequence>
<dbReference type="InterPro" id="IPR010998">
    <property type="entry name" value="Integrase_recombinase_N"/>
</dbReference>
<keyword evidence="1" id="KW-0238">DNA-binding</keyword>
<reference evidence="3 4" key="1">
    <citation type="submission" date="2016-10" db="EMBL/GenBank/DDBJ databases">
        <authorList>
            <person name="de Groot N.N."/>
        </authorList>
    </citation>
    <scope>NUCLEOTIDE SEQUENCE [LARGE SCALE GENOMIC DNA]</scope>
    <source>
        <strain evidence="3 4">CPCC 202699</strain>
    </source>
</reference>
<dbReference type="GO" id="GO:0003677">
    <property type="term" value="F:DNA binding"/>
    <property type="evidence" value="ECO:0007669"/>
    <property type="project" value="UniProtKB-KW"/>
</dbReference>
<dbReference type="RefSeq" id="WP_245757695.1">
    <property type="nucleotide sequence ID" value="NZ_FNON01000012.1"/>
</dbReference>
<evidence type="ECO:0000256" key="1">
    <source>
        <dbReference type="ARBA" id="ARBA00023125"/>
    </source>
</evidence>